<dbReference type="AlphaFoldDB" id="A0A6G1FVL0"/>
<dbReference type="GeneID" id="54414475"/>
<gene>
    <name evidence="2 4" type="ORF">P152DRAFT_147914</name>
</gene>
<keyword evidence="3" id="KW-1185">Reference proteome</keyword>
<evidence type="ECO:0000313" key="4">
    <source>
        <dbReference type="RefSeq" id="XP_033531381.1"/>
    </source>
</evidence>
<accession>A0A6G1FVL0</accession>
<sequence>MTEPVIEAQPQPPPEPLLPEPAEPRKPKGARRGGATGVNGQGKGESPASAGTPDVAKQIANATRASAVRGDRSATGGPKRLTEEELSAKLQAMQLKNESLLAAHARAEADLASFEAREAEAARKQVVDRQNRQQMMGERERNRQRKLKAVGGREWDAEKKEEDFAESRRVARRGAHGGVVGGHPASAAPEDGGAEDGSRSYASRGRGQGRGRGREGRGGRGGRDVSRGGEKSVKEKQQAPPTASDFPDLPATSKDTEPEVNPPTKLEFPIKPANDAEKVAIIDKSKANATNDTDILTTLSPAGEKKSWADQVEGTLSP</sequence>
<reference evidence="4" key="2">
    <citation type="submission" date="2020-04" db="EMBL/GenBank/DDBJ databases">
        <authorList>
            <consortium name="NCBI Genome Project"/>
        </authorList>
    </citation>
    <scope>NUCLEOTIDE SEQUENCE</scope>
    <source>
        <strain evidence="4">CBS 781.70</strain>
    </source>
</reference>
<feature type="compositionally biased region" description="Pro residues" evidence="1">
    <location>
        <begin position="10"/>
        <end position="21"/>
    </location>
</feature>
<name>A0A6G1FVL0_9PEZI</name>
<organism evidence="2">
    <name type="scientific">Eremomyces bilateralis CBS 781.70</name>
    <dbReference type="NCBI Taxonomy" id="1392243"/>
    <lineage>
        <taxon>Eukaryota</taxon>
        <taxon>Fungi</taxon>
        <taxon>Dikarya</taxon>
        <taxon>Ascomycota</taxon>
        <taxon>Pezizomycotina</taxon>
        <taxon>Dothideomycetes</taxon>
        <taxon>Dothideomycetes incertae sedis</taxon>
        <taxon>Eremomycetales</taxon>
        <taxon>Eremomycetaceae</taxon>
        <taxon>Eremomyces</taxon>
    </lineage>
</organism>
<feature type="compositionally biased region" description="Basic and acidic residues" evidence="1">
    <location>
        <begin position="212"/>
        <end position="237"/>
    </location>
</feature>
<feature type="region of interest" description="Disordered" evidence="1">
    <location>
        <begin position="298"/>
        <end position="318"/>
    </location>
</feature>
<evidence type="ECO:0000313" key="3">
    <source>
        <dbReference type="Proteomes" id="UP000504638"/>
    </source>
</evidence>
<feature type="compositionally biased region" description="Basic and acidic residues" evidence="1">
    <location>
        <begin position="118"/>
        <end position="141"/>
    </location>
</feature>
<dbReference type="EMBL" id="ML975170">
    <property type="protein sequence ID" value="KAF1809750.1"/>
    <property type="molecule type" value="Genomic_DNA"/>
</dbReference>
<dbReference type="OrthoDB" id="2402960at2759"/>
<evidence type="ECO:0000313" key="2">
    <source>
        <dbReference type="EMBL" id="KAF1809750.1"/>
    </source>
</evidence>
<reference evidence="2 4" key="1">
    <citation type="submission" date="2020-01" db="EMBL/GenBank/DDBJ databases">
        <authorList>
            <consortium name="DOE Joint Genome Institute"/>
            <person name="Haridas S."/>
            <person name="Albert R."/>
            <person name="Binder M."/>
            <person name="Bloem J."/>
            <person name="Labutti K."/>
            <person name="Salamov A."/>
            <person name="Andreopoulos B."/>
            <person name="Baker S.E."/>
            <person name="Barry K."/>
            <person name="Bills G."/>
            <person name="Bluhm B.H."/>
            <person name="Cannon C."/>
            <person name="Castanera R."/>
            <person name="Culley D.E."/>
            <person name="Daum C."/>
            <person name="Ezra D."/>
            <person name="Gonzalez J.B."/>
            <person name="Henrissat B."/>
            <person name="Kuo A."/>
            <person name="Liang C."/>
            <person name="Lipzen A."/>
            <person name="Lutzoni F."/>
            <person name="Magnuson J."/>
            <person name="Mondo S."/>
            <person name="Nolan M."/>
            <person name="Ohm R."/>
            <person name="Pangilinan J."/>
            <person name="Park H.-J."/>
            <person name="Ramirez L."/>
            <person name="Alfaro M."/>
            <person name="Sun H."/>
            <person name="Tritt A."/>
            <person name="Yoshinaga Y."/>
            <person name="Zwiers L.-H."/>
            <person name="Turgeon B.G."/>
            <person name="Goodwin S.B."/>
            <person name="Spatafora J.W."/>
            <person name="Crous P.W."/>
            <person name="Grigoriev I.V."/>
        </authorList>
    </citation>
    <scope>NUCLEOTIDE SEQUENCE</scope>
    <source>
        <strain evidence="2 4">CBS 781.70</strain>
    </source>
</reference>
<proteinExistence type="predicted"/>
<feature type="region of interest" description="Disordered" evidence="1">
    <location>
        <begin position="1"/>
        <end position="82"/>
    </location>
</feature>
<dbReference type="Proteomes" id="UP000504638">
    <property type="component" value="Unplaced"/>
</dbReference>
<dbReference type="RefSeq" id="XP_033531381.1">
    <property type="nucleotide sequence ID" value="XM_033673905.1"/>
</dbReference>
<protein>
    <submittedName>
        <fullName evidence="2 4">Uncharacterized protein</fullName>
    </submittedName>
</protein>
<evidence type="ECO:0000256" key="1">
    <source>
        <dbReference type="SAM" id="MobiDB-lite"/>
    </source>
</evidence>
<reference evidence="4" key="3">
    <citation type="submission" date="2025-04" db="UniProtKB">
        <authorList>
            <consortium name="RefSeq"/>
        </authorList>
    </citation>
    <scope>IDENTIFICATION</scope>
    <source>
        <strain evidence="4">CBS 781.70</strain>
    </source>
</reference>
<feature type="compositionally biased region" description="Gly residues" evidence="1">
    <location>
        <begin position="32"/>
        <end position="43"/>
    </location>
</feature>
<feature type="region of interest" description="Disordered" evidence="1">
    <location>
        <begin position="118"/>
        <end position="274"/>
    </location>
</feature>
<feature type="compositionally biased region" description="Basic and acidic residues" evidence="1">
    <location>
        <begin position="151"/>
        <end position="169"/>
    </location>
</feature>